<proteinExistence type="predicted"/>
<feature type="domain" description="RDD" evidence="7">
    <location>
        <begin position="14"/>
        <end position="132"/>
    </location>
</feature>
<evidence type="ECO:0000256" key="2">
    <source>
        <dbReference type="ARBA" id="ARBA00022475"/>
    </source>
</evidence>
<gene>
    <name evidence="8" type="ORF">EPA93_37000</name>
</gene>
<keyword evidence="4 6" id="KW-1133">Transmembrane helix</keyword>
<feature type="transmembrane region" description="Helical" evidence="6">
    <location>
        <begin position="20"/>
        <end position="42"/>
    </location>
</feature>
<reference evidence="8 9" key="1">
    <citation type="submission" date="2019-01" db="EMBL/GenBank/DDBJ databases">
        <title>Ktedonosporobacter rubrisoli SCAWS-G2.</title>
        <authorList>
            <person name="Huang Y."/>
            <person name="Yan B."/>
        </authorList>
    </citation>
    <scope>NUCLEOTIDE SEQUENCE [LARGE SCALE GENOMIC DNA]</scope>
    <source>
        <strain evidence="8 9">SCAWS-G2</strain>
    </source>
</reference>
<keyword evidence="9" id="KW-1185">Reference proteome</keyword>
<protein>
    <submittedName>
        <fullName evidence="8">RDD family protein</fullName>
    </submittedName>
</protein>
<dbReference type="PANTHER" id="PTHR36115">
    <property type="entry name" value="PROLINE-RICH ANTIGEN HOMOLOG-RELATED"/>
    <property type="match status" value="1"/>
</dbReference>
<dbReference type="OrthoDB" id="9793824at2"/>
<dbReference type="RefSeq" id="WP_129892337.1">
    <property type="nucleotide sequence ID" value="NZ_CP035758.1"/>
</dbReference>
<dbReference type="GO" id="GO:0005886">
    <property type="term" value="C:plasma membrane"/>
    <property type="evidence" value="ECO:0007669"/>
    <property type="project" value="UniProtKB-SubCell"/>
</dbReference>
<keyword evidence="5 6" id="KW-0472">Membrane</keyword>
<evidence type="ECO:0000256" key="5">
    <source>
        <dbReference type="ARBA" id="ARBA00023136"/>
    </source>
</evidence>
<keyword evidence="2" id="KW-1003">Cell membrane</keyword>
<keyword evidence="3 6" id="KW-0812">Transmembrane</keyword>
<dbReference type="KEGG" id="kbs:EPA93_37000"/>
<evidence type="ECO:0000259" key="7">
    <source>
        <dbReference type="Pfam" id="PF06271"/>
    </source>
</evidence>
<evidence type="ECO:0000256" key="1">
    <source>
        <dbReference type="ARBA" id="ARBA00004651"/>
    </source>
</evidence>
<dbReference type="Pfam" id="PF06271">
    <property type="entry name" value="RDD"/>
    <property type="match status" value="1"/>
</dbReference>
<evidence type="ECO:0000256" key="3">
    <source>
        <dbReference type="ARBA" id="ARBA00022692"/>
    </source>
</evidence>
<organism evidence="8 9">
    <name type="scientific">Ktedonosporobacter rubrisoli</name>
    <dbReference type="NCBI Taxonomy" id="2509675"/>
    <lineage>
        <taxon>Bacteria</taxon>
        <taxon>Bacillati</taxon>
        <taxon>Chloroflexota</taxon>
        <taxon>Ktedonobacteria</taxon>
        <taxon>Ktedonobacterales</taxon>
        <taxon>Ktedonosporobacteraceae</taxon>
        <taxon>Ktedonosporobacter</taxon>
    </lineage>
</organism>
<dbReference type="InterPro" id="IPR010432">
    <property type="entry name" value="RDD"/>
</dbReference>
<dbReference type="Proteomes" id="UP000290365">
    <property type="component" value="Chromosome"/>
</dbReference>
<dbReference type="EMBL" id="CP035758">
    <property type="protein sequence ID" value="QBD81276.1"/>
    <property type="molecule type" value="Genomic_DNA"/>
</dbReference>
<evidence type="ECO:0000313" key="9">
    <source>
        <dbReference type="Proteomes" id="UP000290365"/>
    </source>
</evidence>
<evidence type="ECO:0000313" key="8">
    <source>
        <dbReference type="EMBL" id="QBD81276.1"/>
    </source>
</evidence>
<comment type="subcellular location">
    <subcellularLocation>
        <location evidence="1">Cell membrane</location>
        <topology evidence="1">Multi-pass membrane protein</topology>
    </subcellularLocation>
</comment>
<feature type="transmembrane region" description="Helical" evidence="6">
    <location>
        <begin position="49"/>
        <end position="67"/>
    </location>
</feature>
<name>A0A4P6K1E8_KTERU</name>
<dbReference type="InterPro" id="IPR051791">
    <property type="entry name" value="Pra-immunoreactive"/>
</dbReference>
<sequence length="143" mass="15146">MQQTYQPATSQLVYASPIARLGGALIDGIIVGIVGGAIGAALGAIGGNVQTMAGAVGLIIYLLYYTLTRGNTVGKRVLKTCVIAEPDTAEISYGRAFVRALGGLLDDFLMIVTLFLVLLSRKRRRFADLIAGTVVVERTSVMR</sequence>
<accession>A0A4P6K1E8</accession>
<dbReference type="AlphaFoldDB" id="A0A4P6K1E8"/>
<evidence type="ECO:0000256" key="4">
    <source>
        <dbReference type="ARBA" id="ARBA00022989"/>
    </source>
</evidence>
<feature type="transmembrane region" description="Helical" evidence="6">
    <location>
        <begin position="96"/>
        <end position="119"/>
    </location>
</feature>
<evidence type="ECO:0000256" key="6">
    <source>
        <dbReference type="SAM" id="Phobius"/>
    </source>
</evidence>